<evidence type="ECO:0000256" key="6">
    <source>
        <dbReference type="ARBA" id="ARBA00022660"/>
    </source>
</evidence>
<name>A0A141CKK0_9BILA</name>
<reference evidence="19" key="1">
    <citation type="submission" date="2015-03" db="EMBL/GenBank/DDBJ databases">
        <title>Mitochondrial variation in chaetognaths.</title>
        <authorList>
            <person name="Marletaz F."/>
            <person name="Le Parco Y."/>
            <person name="Liu S."/>
            <person name="Peijnenburg K."/>
        </authorList>
    </citation>
    <scope>NUCLEOTIDE SEQUENCE</scope>
    <source>
        <strain evidence="19">SS-S1-51</strain>
    </source>
</reference>
<evidence type="ECO:0000256" key="13">
    <source>
        <dbReference type="ARBA" id="ARBA00023075"/>
    </source>
</evidence>
<keyword evidence="11 18" id="KW-1133">Transmembrane helix</keyword>
<evidence type="ECO:0000256" key="7">
    <source>
        <dbReference type="ARBA" id="ARBA00022692"/>
    </source>
</evidence>
<evidence type="ECO:0000256" key="11">
    <source>
        <dbReference type="ARBA" id="ARBA00022989"/>
    </source>
</evidence>
<keyword evidence="9" id="KW-1278">Translocase</keyword>
<accession>A0A141CKK0</accession>
<feature type="transmembrane region" description="Helical" evidence="18">
    <location>
        <begin position="6"/>
        <end position="25"/>
    </location>
</feature>
<dbReference type="GO" id="GO:0005743">
    <property type="term" value="C:mitochondrial inner membrane"/>
    <property type="evidence" value="ECO:0007669"/>
    <property type="project" value="UniProtKB-SubCell"/>
</dbReference>
<protein>
    <recommendedName>
        <fullName evidence="4">NADH-ubiquinone oxidoreductase chain 2</fullName>
        <ecNumber evidence="3">7.1.1.2</ecNumber>
    </recommendedName>
    <alternativeName>
        <fullName evidence="16">NADH dehydrogenase subunit 2</fullName>
    </alternativeName>
</protein>
<evidence type="ECO:0000313" key="19">
    <source>
        <dbReference type="EMBL" id="AKS04046.1"/>
    </source>
</evidence>
<evidence type="ECO:0000256" key="3">
    <source>
        <dbReference type="ARBA" id="ARBA00012944"/>
    </source>
</evidence>
<evidence type="ECO:0000256" key="4">
    <source>
        <dbReference type="ARBA" id="ARBA00021008"/>
    </source>
</evidence>
<proteinExistence type="inferred from homology"/>
<evidence type="ECO:0000256" key="15">
    <source>
        <dbReference type="ARBA" id="ARBA00023136"/>
    </source>
</evidence>
<keyword evidence="5" id="KW-0813">Transport</keyword>
<evidence type="ECO:0000256" key="14">
    <source>
        <dbReference type="ARBA" id="ARBA00023128"/>
    </source>
</evidence>
<dbReference type="PANTHER" id="PTHR46552:SF1">
    <property type="entry name" value="NADH-UBIQUINONE OXIDOREDUCTASE CHAIN 2"/>
    <property type="match status" value="1"/>
</dbReference>
<evidence type="ECO:0000256" key="8">
    <source>
        <dbReference type="ARBA" id="ARBA00022792"/>
    </source>
</evidence>
<feature type="transmembrane region" description="Helical" evidence="18">
    <location>
        <begin position="171"/>
        <end position="190"/>
    </location>
</feature>
<feature type="transmembrane region" description="Helical" evidence="18">
    <location>
        <begin position="46"/>
        <end position="66"/>
    </location>
</feature>
<evidence type="ECO:0000256" key="2">
    <source>
        <dbReference type="ARBA" id="ARBA00007012"/>
    </source>
</evidence>
<keyword evidence="12" id="KW-0520">NAD</keyword>
<dbReference type="EMBL" id="KP899755">
    <property type="protein sequence ID" value="AKS04046.1"/>
    <property type="molecule type" value="Genomic_DNA"/>
</dbReference>
<keyword evidence="14 19" id="KW-0496">Mitochondrion</keyword>
<evidence type="ECO:0000256" key="10">
    <source>
        <dbReference type="ARBA" id="ARBA00022982"/>
    </source>
</evidence>
<feature type="transmembrane region" description="Helical" evidence="18">
    <location>
        <begin position="132"/>
        <end position="159"/>
    </location>
</feature>
<feature type="transmembrane region" description="Helical" evidence="18">
    <location>
        <begin position="196"/>
        <end position="215"/>
    </location>
</feature>
<gene>
    <name evidence="19" type="primary">NADH2</name>
</gene>
<dbReference type="AlphaFoldDB" id="A0A141CKK0"/>
<feature type="transmembrane region" description="Helical" evidence="18">
    <location>
        <begin position="104"/>
        <end position="126"/>
    </location>
</feature>
<evidence type="ECO:0000256" key="12">
    <source>
        <dbReference type="ARBA" id="ARBA00023027"/>
    </source>
</evidence>
<geneLocation type="mitochondrion" evidence="19"/>
<dbReference type="GO" id="GO:0006120">
    <property type="term" value="P:mitochondrial electron transport, NADH to ubiquinone"/>
    <property type="evidence" value="ECO:0007669"/>
    <property type="project" value="TreeGrafter"/>
</dbReference>
<evidence type="ECO:0000256" key="16">
    <source>
        <dbReference type="ARBA" id="ARBA00031028"/>
    </source>
</evidence>
<comment type="similarity">
    <text evidence="2">Belongs to the complex I subunit 2 family.</text>
</comment>
<keyword evidence="6" id="KW-0679">Respiratory chain</keyword>
<evidence type="ECO:0000256" key="1">
    <source>
        <dbReference type="ARBA" id="ARBA00004448"/>
    </source>
</evidence>
<keyword evidence="15 18" id="KW-0472">Membrane</keyword>
<dbReference type="PANTHER" id="PTHR46552">
    <property type="entry name" value="NADH-UBIQUINONE OXIDOREDUCTASE CHAIN 2"/>
    <property type="match status" value="1"/>
</dbReference>
<evidence type="ECO:0000256" key="5">
    <source>
        <dbReference type="ARBA" id="ARBA00022448"/>
    </source>
</evidence>
<comment type="subcellular location">
    <subcellularLocation>
        <location evidence="1">Mitochondrion inner membrane</location>
        <topology evidence="1">Multi-pass membrane protein</topology>
    </subcellularLocation>
</comment>
<feature type="transmembrane region" description="Helical" evidence="18">
    <location>
        <begin position="72"/>
        <end position="92"/>
    </location>
</feature>
<comment type="catalytic activity">
    <reaction evidence="17">
        <text>a ubiquinone + NADH + 5 H(+)(in) = a ubiquinol + NAD(+) + 4 H(+)(out)</text>
        <dbReference type="Rhea" id="RHEA:29091"/>
        <dbReference type="Rhea" id="RHEA-COMP:9565"/>
        <dbReference type="Rhea" id="RHEA-COMP:9566"/>
        <dbReference type="ChEBI" id="CHEBI:15378"/>
        <dbReference type="ChEBI" id="CHEBI:16389"/>
        <dbReference type="ChEBI" id="CHEBI:17976"/>
        <dbReference type="ChEBI" id="CHEBI:57540"/>
        <dbReference type="ChEBI" id="CHEBI:57945"/>
        <dbReference type="EC" id="7.1.1.2"/>
    </reaction>
</comment>
<sequence length="269" mass="29900">MMSGIFIGSLLVLNTSSWPIAWLGLELNLMSFVPAAMNKEKSKKPAMTYFIAQSCGSLMILLGGLMLDMSSFSKAVILTGILLKMGLMPLHYWVPLIANSLKNFFLYILLSWQKIAPLSILCLYYLKNNLIPFFNALAGAMMMMSMTIIPLLMVFSGMIQMSWIINLEGGFFVYYTGLYFLVLGVVMIYFKNGGMNFSWALLNAGGLPPLTGFMIKLKAILRIKNWMASLLIVASGMALTSYSRFLVNSKFFDNSLKPLLLTASTLGMV</sequence>
<keyword evidence="13" id="KW-0830">Ubiquinone</keyword>
<evidence type="ECO:0000256" key="18">
    <source>
        <dbReference type="SAM" id="Phobius"/>
    </source>
</evidence>
<feature type="transmembrane region" description="Helical" evidence="18">
    <location>
        <begin position="227"/>
        <end position="247"/>
    </location>
</feature>
<dbReference type="EC" id="7.1.1.2" evidence="3"/>
<organism evidence="19">
    <name type="scientific">Parasagitta setosa</name>
    <dbReference type="NCBI Taxonomy" id="366441"/>
    <lineage>
        <taxon>Eukaryota</taxon>
        <taxon>Metazoa</taxon>
        <taxon>Spiralia</taxon>
        <taxon>Gnathifera</taxon>
        <taxon>Chaetognatha</taxon>
        <taxon>Sagittoidea</taxon>
        <taxon>Aphragmophora</taxon>
        <taxon>Ctenodontina</taxon>
        <taxon>Sagittidae</taxon>
        <taxon>Parasagitta</taxon>
    </lineage>
</organism>
<keyword evidence="7 18" id="KW-0812">Transmembrane</keyword>
<keyword evidence="10" id="KW-0249">Electron transport</keyword>
<evidence type="ECO:0000256" key="17">
    <source>
        <dbReference type="ARBA" id="ARBA00049551"/>
    </source>
</evidence>
<evidence type="ECO:0000256" key="9">
    <source>
        <dbReference type="ARBA" id="ARBA00022967"/>
    </source>
</evidence>
<keyword evidence="8" id="KW-0999">Mitochondrion inner membrane</keyword>
<dbReference type="InterPro" id="IPR050175">
    <property type="entry name" value="Complex_I_Subunit_2"/>
</dbReference>
<dbReference type="GO" id="GO:0008137">
    <property type="term" value="F:NADH dehydrogenase (ubiquinone) activity"/>
    <property type="evidence" value="ECO:0007669"/>
    <property type="project" value="UniProtKB-EC"/>
</dbReference>